<dbReference type="RefSeq" id="WP_207805361.1">
    <property type="nucleotide sequence ID" value="NZ_ML064886.1"/>
</dbReference>
<organism evidence="1 2">
    <name type="scientific">Parashewanella spongiae</name>
    <dbReference type="NCBI Taxonomy" id="342950"/>
    <lineage>
        <taxon>Bacteria</taxon>
        <taxon>Pseudomonadati</taxon>
        <taxon>Pseudomonadota</taxon>
        <taxon>Gammaproteobacteria</taxon>
        <taxon>Alteromonadales</taxon>
        <taxon>Shewanellaceae</taxon>
        <taxon>Parashewanella</taxon>
    </lineage>
</organism>
<proteinExistence type="predicted"/>
<gene>
    <name evidence="1" type="ORF">D5R81_20245</name>
</gene>
<accession>A0A3A6SWY7</accession>
<dbReference type="EMBL" id="QYYH01000304">
    <property type="protein sequence ID" value="RJX99936.1"/>
    <property type="molecule type" value="Genomic_DNA"/>
</dbReference>
<evidence type="ECO:0008006" key="3">
    <source>
        <dbReference type="Google" id="ProtNLM"/>
    </source>
</evidence>
<keyword evidence="2" id="KW-1185">Reference proteome</keyword>
<sequence length="60" mass="6765">GGTRSDLGRQCRDTFSSLRKTCQKQNLSFWAFLNDRLSLKNTIPLLGDLVLKGARTTTTY</sequence>
<name>A0A3A6SWY7_9GAMM</name>
<comment type="caution">
    <text evidence="1">The sequence shown here is derived from an EMBL/GenBank/DDBJ whole genome shotgun (WGS) entry which is preliminary data.</text>
</comment>
<protein>
    <recommendedName>
        <fullName evidence="3">Transposase</fullName>
    </recommendedName>
</protein>
<feature type="non-terminal residue" evidence="1">
    <location>
        <position position="1"/>
    </location>
</feature>
<reference evidence="1 2" key="1">
    <citation type="submission" date="2018-09" db="EMBL/GenBank/DDBJ databases">
        <title>Phylogeny of the Shewanellaceae, and recommendation for two new genera, Pseudoshewanella and Parashewanella.</title>
        <authorList>
            <person name="Wang G."/>
        </authorList>
    </citation>
    <scope>NUCLEOTIDE SEQUENCE [LARGE SCALE GENOMIC DNA]</scope>
    <source>
        <strain evidence="1 2">KCTC 22492</strain>
    </source>
</reference>
<evidence type="ECO:0000313" key="1">
    <source>
        <dbReference type="EMBL" id="RJX99936.1"/>
    </source>
</evidence>
<evidence type="ECO:0000313" key="2">
    <source>
        <dbReference type="Proteomes" id="UP000273022"/>
    </source>
</evidence>
<dbReference type="AlphaFoldDB" id="A0A3A6SWY7"/>
<dbReference type="Proteomes" id="UP000273022">
    <property type="component" value="Unassembled WGS sequence"/>
</dbReference>